<protein>
    <submittedName>
        <fullName evidence="2">Uncharacterized protein</fullName>
    </submittedName>
</protein>
<dbReference type="AlphaFoldDB" id="A0A6G1KZN9"/>
<proteinExistence type="predicted"/>
<sequence>MPTYRALGITASLHTADLAKSCASVIDFRGGEAQREDAQRVIQALKDAVKLPEQPVEREVLQFIGDHEDVPLFVVRAGASAKHQIEHGATLLRGDSDASSSLTDESVLSARIRQPDSANEDRPTQHRASIDLPKPILGPRALVLNVEICSKSFLPSREGGSSRGFGKDLKFEVFVNGTRAAVYFLPRRGGVPEYIDWRLRFCGTRVHKQLEVPWVYDAQSRGVRQARDQWEAVSASLANEAKDRGYDRWSAPSPSAEALVALSQLALPYNVCESGSGLVDLIITAGDGKKYGPDGGYLTGPARMVDDEYSTRHGALPVVSVLAADALLPNPHLKDILQQKSLMPETPFKRRKTIDLSSELGLSDGVLETSANDHGSASSRTFQGRTLRKRLSDINDMKAGHHQLPTTNRGEDPMEDNENILPSHHDIDAPGDTDVPDTATAESSGANPAVAFPKASRLREATSLTNSPSHRAVDDPGRNETPTSIRISGRPGSRTARQTKDQGWEDVVRSLKVPELSRGSVIGFGGQMGQRQISMARNGEFKEESVVVAMRFVVV</sequence>
<dbReference type="EMBL" id="ML995891">
    <property type="protein sequence ID" value="KAF2765454.1"/>
    <property type="molecule type" value="Genomic_DNA"/>
</dbReference>
<evidence type="ECO:0000313" key="2">
    <source>
        <dbReference type="EMBL" id="KAF2765454.1"/>
    </source>
</evidence>
<feature type="region of interest" description="Disordered" evidence="1">
    <location>
        <begin position="397"/>
        <end position="503"/>
    </location>
</feature>
<evidence type="ECO:0000256" key="1">
    <source>
        <dbReference type="SAM" id="MobiDB-lite"/>
    </source>
</evidence>
<accession>A0A6G1KZN9</accession>
<feature type="region of interest" description="Disordered" evidence="1">
    <location>
        <begin position="92"/>
        <end position="131"/>
    </location>
</feature>
<name>A0A6G1KZN9_9PEZI</name>
<reference evidence="2" key="1">
    <citation type="journal article" date="2020" name="Stud. Mycol.">
        <title>101 Dothideomycetes genomes: a test case for predicting lifestyles and emergence of pathogens.</title>
        <authorList>
            <person name="Haridas S."/>
            <person name="Albert R."/>
            <person name="Binder M."/>
            <person name="Bloem J."/>
            <person name="Labutti K."/>
            <person name="Salamov A."/>
            <person name="Andreopoulos B."/>
            <person name="Baker S."/>
            <person name="Barry K."/>
            <person name="Bills G."/>
            <person name="Bluhm B."/>
            <person name="Cannon C."/>
            <person name="Castanera R."/>
            <person name="Culley D."/>
            <person name="Daum C."/>
            <person name="Ezra D."/>
            <person name="Gonzalez J."/>
            <person name="Henrissat B."/>
            <person name="Kuo A."/>
            <person name="Liang C."/>
            <person name="Lipzen A."/>
            <person name="Lutzoni F."/>
            <person name="Magnuson J."/>
            <person name="Mondo S."/>
            <person name="Nolan M."/>
            <person name="Ohm R."/>
            <person name="Pangilinan J."/>
            <person name="Park H.-J."/>
            <person name="Ramirez L."/>
            <person name="Alfaro M."/>
            <person name="Sun H."/>
            <person name="Tritt A."/>
            <person name="Yoshinaga Y."/>
            <person name="Zwiers L.-H."/>
            <person name="Turgeon B."/>
            <person name="Goodwin S."/>
            <person name="Spatafora J."/>
            <person name="Crous P."/>
            <person name="Grigoriev I."/>
        </authorList>
    </citation>
    <scope>NUCLEOTIDE SEQUENCE</scope>
    <source>
        <strain evidence="2">CBS 116005</strain>
    </source>
</reference>
<gene>
    <name evidence="2" type="ORF">EJ03DRAFT_207479</name>
</gene>
<dbReference type="Proteomes" id="UP000799436">
    <property type="component" value="Unassembled WGS sequence"/>
</dbReference>
<organism evidence="2 3">
    <name type="scientific">Teratosphaeria nubilosa</name>
    <dbReference type="NCBI Taxonomy" id="161662"/>
    <lineage>
        <taxon>Eukaryota</taxon>
        <taxon>Fungi</taxon>
        <taxon>Dikarya</taxon>
        <taxon>Ascomycota</taxon>
        <taxon>Pezizomycotina</taxon>
        <taxon>Dothideomycetes</taxon>
        <taxon>Dothideomycetidae</taxon>
        <taxon>Mycosphaerellales</taxon>
        <taxon>Teratosphaeriaceae</taxon>
        <taxon>Teratosphaeria</taxon>
    </lineage>
</organism>
<keyword evidence="3" id="KW-1185">Reference proteome</keyword>
<feature type="compositionally biased region" description="Polar residues" evidence="1">
    <location>
        <begin position="97"/>
        <end position="106"/>
    </location>
</feature>
<dbReference type="OrthoDB" id="3556832at2759"/>
<evidence type="ECO:0000313" key="3">
    <source>
        <dbReference type="Proteomes" id="UP000799436"/>
    </source>
</evidence>